<protein>
    <submittedName>
        <fullName evidence="1">Uncharacterized protein</fullName>
    </submittedName>
</protein>
<organism evidence="1 2">
    <name type="scientific">Citrus x changshan-huyou</name>
    <dbReference type="NCBI Taxonomy" id="2935761"/>
    <lineage>
        <taxon>Eukaryota</taxon>
        <taxon>Viridiplantae</taxon>
        <taxon>Streptophyta</taxon>
        <taxon>Embryophyta</taxon>
        <taxon>Tracheophyta</taxon>
        <taxon>Spermatophyta</taxon>
        <taxon>Magnoliopsida</taxon>
        <taxon>eudicotyledons</taxon>
        <taxon>Gunneridae</taxon>
        <taxon>Pentapetalae</taxon>
        <taxon>rosids</taxon>
        <taxon>malvids</taxon>
        <taxon>Sapindales</taxon>
        <taxon>Rutaceae</taxon>
        <taxon>Aurantioideae</taxon>
        <taxon>Citrus</taxon>
    </lineage>
</organism>
<reference evidence="1 2" key="1">
    <citation type="submission" date="2024-05" db="EMBL/GenBank/DDBJ databases">
        <title>Haplotype-resolved chromosome-level genome assembly of Huyou (Citrus changshanensis).</title>
        <authorList>
            <person name="Miao C."/>
            <person name="Chen W."/>
            <person name="Wu Y."/>
            <person name="Wang L."/>
            <person name="Zhao S."/>
            <person name="Grierson D."/>
            <person name="Xu C."/>
            <person name="Chen K."/>
        </authorList>
    </citation>
    <scope>NUCLEOTIDE SEQUENCE [LARGE SCALE GENOMIC DNA]</scope>
    <source>
        <strain evidence="1">01-14</strain>
        <tissue evidence="1">Leaf</tissue>
    </source>
</reference>
<name>A0AAP0QMX6_9ROSI</name>
<evidence type="ECO:0000313" key="2">
    <source>
        <dbReference type="Proteomes" id="UP001428341"/>
    </source>
</evidence>
<sequence>MLANCFTTSIKVRGDFCLQAELLKELEFDDPFNYREGHDLDAASRRSVSLYPLKIQGQRKWHLEGRARTCYSTKEAYSLLKWKTSLDQSQNQSILRTLDPGLNGTFHEFSFSLFPHLSHLELQ</sequence>
<comment type="caution">
    <text evidence="1">The sequence shown here is derived from an EMBL/GenBank/DDBJ whole genome shotgun (WGS) entry which is preliminary data.</text>
</comment>
<accession>A0AAP0QMX6</accession>
<dbReference type="AlphaFoldDB" id="A0AAP0QMX6"/>
<gene>
    <name evidence="1" type="ORF">WN944_015723</name>
</gene>
<keyword evidence="2" id="KW-1185">Reference proteome</keyword>
<evidence type="ECO:0000313" key="1">
    <source>
        <dbReference type="EMBL" id="KAK9200525.1"/>
    </source>
</evidence>
<proteinExistence type="predicted"/>
<dbReference type="EMBL" id="JBCGBO010000005">
    <property type="protein sequence ID" value="KAK9200525.1"/>
    <property type="molecule type" value="Genomic_DNA"/>
</dbReference>
<dbReference type="Proteomes" id="UP001428341">
    <property type="component" value="Unassembled WGS sequence"/>
</dbReference>